<gene>
    <name evidence="2" type="ORF">NEOLEDRAFT_271717</name>
</gene>
<organism evidence="2 3">
    <name type="scientific">Neolentinus lepideus HHB14362 ss-1</name>
    <dbReference type="NCBI Taxonomy" id="1314782"/>
    <lineage>
        <taxon>Eukaryota</taxon>
        <taxon>Fungi</taxon>
        <taxon>Dikarya</taxon>
        <taxon>Basidiomycota</taxon>
        <taxon>Agaricomycotina</taxon>
        <taxon>Agaricomycetes</taxon>
        <taxon>Gloeophyllales</taxon>
        <taxon>Gloeophyllaceae</taxon>
        <taxon>Neolentinus</taxon>
    </lineage>
</organism>
<evidence type="ECO:0000313" key="2">
    <source>
        <dbReference type="EMBL" id="KZT26127.1"/>
    </source>
</evidence>
<dbReference type="OrthoDB" id="10601385at2759"/>
<dbReference type="EMBL" id="KV425568">
    <property type="protein sequence ID" value="KZT26127.1"/>
    <property type="molecule type" value="Genomic_DNA"/>
</dbReference>
<feature type="region of interest" description="Disordered" evidence="1">
    <location>
        <begin position="37"/>
        <end position="68"/>
    </location>
</feature>
<evidence type="ECO:0000256" key="1">
    <source>
        <dbReference type="SAM" id="MobiDB-lite"/>
    </source>
</evidence>
<dbReference type="InParanoid" id="A0A165T4H0"/>
<feature type="compositionally biased region" description="Polar residues" evidence="1">
    <location>
        <begin position="256"/>
        <end position="266"/>
    </location>
</feature>
<dbReference type="AlphaFoldDB" id="A0A165T4H0"/>
<feature type="compositionally biased region" description="Basic and acidic residues" evidence="1">
    <location>
        <begin position="218"/>
        <end position="251"/>
    </location>
</feature>
<protein>
    <submittedName>
        <fullName evidence="2">Uncharacterized protein</fullName>
    </submittedName>
</protein>
<proteinExistence type="predicted"/>
<sequence>MLSPNAYYAIIGESDDYHSHPSMDLFGFRPVARRNATEGSRATSGVRASRGSYVPARSTGWSSGRPGSENHMDKSLMWMVPQTVILVSSQVGLGTTTIYQTSRQARHGNALSKSRNGKPTSHAFPKYPELTLDEPRHWLSENDLVWPPWPDIFRPLPEYTRSWDKKLQGAMIVGQCYFCQPEPQRLTVRPRWLHENMDPDKQREKVLSQEAQSSTDPKIAKIEQDEGTTRYHGRDLAHHLGDSRQEHKSEYISRWSPDSDQGSESWAESVDSLV</sequence>
<name>A0A165T4H0_9AGAM</name>
<evidence type="ECO:0000313" key="3">
    <source>
        <dbReference type="Proteomes" id="UP000076761"/>
    </source>
</evidence>
<accession>A0A165T4H0</accession>
<dbReference type="Proteomes" id="UP000076761">
    <property type="component" value="Unassembled WGS sequence"/>
</dbReference>
<feature type="region of interest" description="Disordered" evidence="1">
    <location>
        <begin position="195"/>
        <end position="274"/>
    </location>
</feature>
<feature type="compositionally biased region" description="Basic and acidic residues" evidence="1">
    <location>
        <begin position="195"/>
        <end position="207"/>
    </location>
</feature>
<keyword evidence="3" id="KW-1185">Reference proteome</keyword>
<reference evidence="2 3" key="1">
    <citation type="journal article" date="2016" name="Mol. Biol. Evol.">
        <title>Comparative Genomics of Early-Diverging Mushroom-Forming Fungi Provides Insights into the Origins of Lignocellulose Decay Capabilities.</title>
        <authorList>
            <person name="Nagy L.G."/>
            <person name="Riley R."/>
            <person name="Tritt A."/>
            <person name="Adam C."/>
            <person name="Daum C."/>
            <person name="Floudas D."/>
            <person name="Sun H."/>
            <person name="Yadav J.S."/>
            <person name="Pangilinan J."/>
            <person name="Larsson K.H."/>
            <person name="Matsuura K."/>
            <person name="Barry K."/>
            <person name="Labutti K."/>
            <person name="Kuo R."/>
            <person name="Ohm R.A."/>
            <person name="Bhattacharya S.S."/>
            <person name="Shirouzu T."/>
            <person name="Yoshinaga Y."/>
            <person name="Martin F.M."/>
            <person name="Grigoriev I.V."/>
            <person name="Hibbett D.S."/>
        </authorList>
    </citation>
    <scope>NUCLEOTIDE SEQUENCE [LARGE SCALE GENOMIC DNA]</scope>
    <source>
        <strain evidence="2 3">HHB14362 ss-1</strain>
    </source>
</reference>